<dbReference type="Proteomes" id="UP000828390">
    <property type="component" value="Unassembled WGS sequence"/>
</dbReference>
<comment type="caution">
    <text evidence="1">The sequence shown here is derived from an EMBL/GenBank/DDBJ whole genome shotgun (WGS) entry which is preliminary data.</text>
</comment>
<dbReference type="AlphaFoldDB" id="A0A9D4S652"/>
<reference evidence="1" key="2">
    <citation type="submission" date="2020-11" db="EMBL/GenBank/DDBJ databases">
        <authorList>
            <person name="McCartney M.A."/>
            <person name="Auch B."/>
            <person name="Kono T."/>
            <person name="Mallez S."/>
            <person name="Becker A."/>
            <person name="Gohl D.M."/>
            <person name="Silverstein K.A.T."/>
            <person name="Koren S."/>
            <person name="Bechman K.B."/>
            <person name="Herman A."/>
            <person name="Abrahante J.E."/>
            <person name="Garbe J."/>
        </authorList>
    </citation>
    <scope>NUCLEOTIDE SEQUENCE</scope>
    <source>
        <strain evidence="1">Duluth1</strain>
        <tissue evidence="1">Whole animal</tissue>
    </source>
</reference>
<dbReference type="EMBL" id="JAIWYP010000001">
    <property type="protein sequence ID" value="KAH3893026.1"/>
    <property type="molecule type" value="Genomic_DNA"/>
</dbReference>
<evidence type="ECO:0000313" key="2">
    <source>
        <dbReference type="Proteomes" id="UP000828390"/>
    </source>
</evidence>
<gene>
    <name evidence="1" type="ORF">DPMN_017165</name>
</gene>
<sequence>MVKRDIHTLVFLYSGHHGKTGFQVGINEYVSIQLINDMIQKCTNIKRVIGFMDCCQPEEIKVNAEQKLIQFNATSSADEVIWKKGKQSYFTKVLVQAFTMKASGGKCKFSGCECCIDGDFITIDKLKNYIEIHRQNGLLPHDPQWFVSKIDWVNEYLAYNYTYKVAFRFEIVLPNPFTTKQAHEVLATTVVDYQGLIQKILFPKFASRYCVCLDFF</sequence>
<protein>
    <submittedName>
        <fullName evidence="1">Uncharacterized protein</fullName>
    </submittedName>
</protein>
<accession>A0A9D4S652</accession>
<organism evidence="1 2">
    <name type="scientific">Dreissena polymorpha</name>
    <name type="common">Zebra mussel</name>
    <name type="synonym">Mytilus polymorpha</name>
    <dbReference type="NCBI Taxonomy" id="45954"/>
    <lineage>
        <taxon>Eukaryota</taxon>
        <taxon>Metazoa</taxon>
        <taxon>Spiralia</taxon>
        <taxon>Lophotrochozoa</taxon>
        <taxon>Mollusca</taxon>
        <taxon>Bivalvia</taxon>
        <taxon>Autobranchia</taxon>
        <taxon>Heteroconchia</taxon>
        <taxon>Euheterodonta</taxon>
        <taxon>Imparidentia</taxon>
        <taxon>Neoheterodontei</taxon>
        <taxon>Myida</taxon>
        <taxon>Dreissenoidea</taxon>
        <taxon>Dreissenidae</taxon>
        <taxon>Dreissena</taxon>
    </lineage>
</organism>
<name>A0A9D4S652_DREPO</name>
<reference evidence="1" key="1">
    <citation type="journal article" date="2019" name="bioRxiv">
        <title>The Genome of the Zebra Mussel, Dreissena polymorpha: A Resource for Invasive Species Research.</title>
        <authorList>
            <person name="McCartney M.A."/>
            <person name="Auch B."/>
            <person name="Kono T."/>
            <person name="Mallez S."/>
            <person name="Zhang Y."/>
            <person name="Obille A."/>
            <person name="Becker A."/>
            <person name="Abrahante J.E."/>
            <person name="Garbe J."/>
            <person name="Badalamenti J.P."/>
            <person name="Herman A."/>
            <person name="Mangelson H."/>
            <person name="Liachko I."/>
            <person name="Sullivan S."/>
            <person name="Sone E.D."/>
            <person name="Koren S."/>
            <person name="Silverstein K.A.T."/>
            <person name="Beckman K.B."/>
            <person name="Gohl D.M."/>
        </authorList>
    </citation>
    <scope>NUCLEOTIDE SEQUENCE</scope>
    <source>
        <strain evidence="1">Duluth1</strain>
        <tissue evidence="1">Whole animal</tissue>
    </source>
</reference>
<evidence type="ECO:0000313" key="1">
    <source>
        <dbReference type="EMBL" id="KAH3893026.1"/>
    </source>
</evidence>
<keyword evidence="2" id="KW-1185">Reference proteome</keyword>
<proteinExistence type="predicted"/>